<keyword evidence="1" id="KW-0472">Membrane</keyword>
<evidence type="ECO:0000256" key="1">
    <source>
        <dbReference type="SAM" id="Phobius"/>
    </source>
</evidence>
<sequence>MLNKVLIILLSLSGGVVAGGALAAFITLLQLLPRLTQVTNTRKYVRLYQYIFTIGSLASTIMYFSSYHFNLKRSVVIIVGIFIGIFIGSFSSALAEVLNVIPVLAKKFKIKNEIKYIIYVLALGKVLGSLYFFLYY</sequence>
<dbReference type="InterPro" id="IPR020144">
    <property type="entry name" value="SpoVAB"/>
</dbReference>
<dbReference type="EMBL" id="JACRTK010000002">
    <property type="protein sequence ID" value="MBC8590742.1"/>
    <property type="molecule type" value="Genomic_DNA"/>
</dbReference>
<keyword evidence="1" id="KW-0812">Transmembrane</keyword>
<keyword evidence="1" id="KW-1133">Transmembrane helix</keyword>
<feature type="transmembrane region" description="Helical" evidence="1">
    <location>
        <begin position="50"/>
        <end position="69"/>
    </location>
</feature>
<reference evidence="2 3" key="1">
    <citation type="submission" date="2020-08" db="EMBL/GenBank/DDBJ databases">
        <title>Genome public.</title>
        <authorList>
            <person name="Liu C."/>
            <person name="Sun Q."/>
        </authorList>
    </citation>
    <scope>NUCLEOTIDE SEQUENCE [LARGE SCALE GENOMIC DNA]</scope>
    <source>
        <strain evidence="2 3">NSJ-26</strain>
    </source>
</reference>
<feature type="transmembrane region" description="Helical" evidence="1">
    <location>
        <begin position="116"/>
        <end position="134"/>
    </location>
</feature>
<comment type="caution">
    <text evidence="2">The sequence shown here is derived from an EMBL/GenBank/DDBJ whole genome shotgun (WGS) entry which is preliminary data.</text>
</comment>
<accession>A0A926IHJ4</accession>
<gene>
    <name evidence="2" type="ORF">H8689_06290</name>
</gene>
<proteinExistence type="predicted"/>
<name>A0A926IHJ4_9FIRM</name>
<feature type="transmembrane region" description="Helical" evidence="1">
    <location>
        <begin position="6"/>
        <end position="29"/>
    </location>
</feature>
<dbReference type="AlphaFoldDB" id="A0A926IHJ4"/>
<evidence type="ECO:0000313" key="3">
    <source>
        <dbReference type="Proteomes" id="UP000601522"/>
    </source>
</evidence>
<dbReference type="Proteomes" id="UP000601522">
    <property type="component" value="Unassembled WGS sequence"/>
</dbReference>
<feature type="transmembrane region" description="Helical" evidence="1">
    <location>
        <begin position="75"/>
        <end position="104"/>
    </location>
</feature>
<evidence type="ECO:0000313" key="2">
    <source>
        <dbReference type="EMBL" id="MBC8590742.1"/>
    </source>
</evidence>
<dbReference type="RefSeq" id="WP_249323578.1">
    <property type="nucleotide sequence ID" value="NZ_JACRTK010000002.1"/>
</dbReference>
<keyword evidence="3" id="KW-1185">Reference proteome</keyword>
<protein>
    <submittedName>
        <fullName evidence="2">Stage V sporulation protein AB</fullName>
    </submittedName>
</protein>
<organism evidence="2 3">
    <name type="scientific">Wansuia hejianensis</name>
    <dbReference type="NCBI Taxonomy" id="2763667"/>
    <lineage>
        <taxon>Bacteria</taxon>
        <taxon>Bacillati</taxon>
        <taxon>Bacillota</taxon>
        <taxon>Clostridia</taxon>
        <taxon>Lachnospirales</taxon>
        <taxon>Lachnospiraceae</taxon>
        <taxon>Wansuia</taxon>
    </lineage>
</organism>
<dbReference type="Pfam" id="PF13782">
    <property type="entry name" value="SpoVAB"/>
    <property type="match status" value="1"/>
</dbReference>